<evidence type="ECO:0000256" key="5">
    <source>
        <dbReference type="ARBA" id="ARBA00023136"/>
    </source>
</evidence>
<name>A0A239NQH3_9ACTN</name>
<dbReference type="InterPro" id="IPR036259">
    <property type="entry name" value="MFS_trans_sf"/>
</dbReference>
<keyword evidence="5 6" id="KW-0472">Membrane</keyword>
<keyword evidence="8" id="KW-1185">Reference proteome</keyword>
<evidence type="ECO:0000256" key="3">
    <source>
        <dbReference type="ARBA" id="ARBA00022692"/>
    </source>
</evidence>
<proteinExistence type="predicted"/>
<feature type="transmembrane region" description="Helical" evidence="6">
    <location>
        <begin position="401"/>
        <end position="418"/>
    </location>
</feature>
<keyword evidence="4 6" id="KW-1133">Transmembrane helix</keyword>
<keyword evidence="2" id="KW-1003">Cell membrane</keyword>
<dbReference type="InterPro" id="IPR011701">
    <property type="entry name" value="MFS"/>
</dbReference>
<dbReference type="CDD" id="cd06173">
    <property type="entry name" value="MFS_MefA_like"/>
    <property type="match status" value="1"/>
</dbReference>
<gene>
    <name evidence="7" type="ORF">SAMN05421812_1105</name>
</gene>
<evidence type="ECO:0000256" key="4">
    <source>
        <dbReference type="ARBA" id="ARBA00022989"/>
    </source>
</evidence>
<dbReference type="PANTHER" id="PTHR23513:SF6">
    <property type="entry name" value="MAJOR FACILITATOR SUPERFAMILY ASSOCIATED DOMAIN-CONTAINING PROTEIN"/>
    <property type="match status" value="1"/>
</dbReference>
<dbReference type="Proteomes" id="UP000198362">
    <property type="component" value="Unassembled WGS sequence"/>
</dbReference>
<accession>A0A239NQH3</accession>
<feature type="transmembrane region" description="Helical" evidence="6">
    <location>
        <begin position="65"/>
        <end position="85"/>
    </location>
</feature>
<sequence length="442" mass="47112">MRVPWFWKVPAVPTTESVALGPLSQSWRQDFRRRWAAFAVSEFGGALGYSAMPIVAVLVLGASDFQVSLLTVAAGVVSAVVALPLGPWIEHRRKVPVMVATDLLRFVAIASVPVAAYYGVLTYWHLCVVAVVEMAARMAFDSAGLAQLRALVPAERRAEANGRFETTMWTVNAVGPPTGGFLISWLGPTVTMALDAVSFLVSAVTLRGLSASEVAPPARSGAHHWLRDATTGWRYIFARRGLAALFWNSMIFGGCILAAVPLLAVFVLRDLGFSPWQYGLIGGVSSVAGILGSVLVMPIRRRIGENRVLLFGGVGRNLWLGLIPLATGATSGLVMITAAHFLLYLFAGIFSPTFATYRMNATDDAHMSRVVMAWSIANKVVQPAFIAAAGVLAAITSARTALAVLAAILLTGILLLPWRPDPGPELVSDGGRDLASAAPRPR</sequence>
<dbReference type="SUPFAM" id="SSF103473">
    <property type="entry name" value="MFS general substrate transporter"/>
    <property type="match status" value="1"/>
</dbReference>
<feature type="transmembrane region" description="Helical" evidence="6">
    <location>
        <begin position="276"/>
        <end position="296"/>
    </location>
</feature>
<evidence type="ECO:0000313" key="7">
    <source>
        <dbReference type="EMBL" id="SNT56648.1"/>
    </source>
</evidence>
<comment type="subcellular location">
    <subcellularLocation>
        <location evidence="1">Cell membrane</location>
        <topology evidence="1">Multi-pass membrane protein</topology>
    </subcellularLocation>
</comment>
<protein>
    <submittedName>
        <fullName evidence="7">Predicted arabinose efflux permease, MFS family</fullName>
    </submittedName>
</protein>
<evidence type="ECO:0000256" key="6">
    <source>
        <dbReference type="SAM" id="Phobius"/>
    </source>
</evidence>
<feature type="transmembrane region" description="Helical" evidence="6">
    <location>
        <begin position="242"/>
        <end position="264"/>
    </location>
</feature>
<evidence type="ECO:0000256" key="2">
    <source>
        <dbReference type="ARBA" id="ARBA00022475"/>
    </source>
</evidence>
<feature type="transmembrane region" description="Helical" evidence="6">
    <location>
        <begin position="333"/>
        <end position="355"/>
    </location>
</feature>
<reference evidence="7 8" key="1">
    <citation type="submission" date="2017-06" db="EMBL/GenBank/DDBJ databases">
        <authorList>
            <person name="Kim H.J."/>
            <person name="Triplett B.A."/>
        </authorList>
    </citation>
    <scope>NUCLEOTIDE SEQUENCE [LARGE SCALE GENOMIC DNA]</scope>
    <source>
        <strain evidence="7 8">CGMCC 4.5593</strain>
    </source>
</reference>
<dbReference type="Gene3D" id="1.20.1250.20">
    <property type="entry name" value="MFS general substrate transporter like domains"/>
    <property type="match status" value="1"/>
</dbReference>
<dbReference type="PANTHER" id="PTHR23513">
    <property type="entry name" value="INTEGRAL MEMBRANE EFFLUX PROTEIN-RELATED"/>
    <property type="match status" value="1"/>
</dbReference>
<evidence type="ECO:0000313" key="8">
    <source>
        <dbReference type="Proteomes" id="UP000198362"/>
    </source>
</evidence>
<feature type="transmembrane region" description="Helical" evidence="6">
    <location>
        <begin position="35"/>
        <end position="59"/>
    </location>
</feature>
<evidence type="ECO:0000256" key="1">
    <source>
        <dbReference type="ARBA" id="ARBA00004651"/>
    </source>
</evidence>
<dbReference type="GO" id="GO:0005886">
    <property type="term" value="C:plasma membrane"/>
    <property type="evidence" value="ECO:0007669"/>
    <property type="project" value="UniProtKB-SubCell"/>
</dbReference>
<keyword evidence="3 6" id="KW-0812">Transmembrane</keyword>
<organism evidence="7 8">
    <name type="scientific">Asanoa hainanensis</name>
    <dbReference type="NCBI Taxonomy" id="560556"/>
    <lineage>
        <taxon>Bacteria</taxon>
        <taxon>Bacillati</taxon>
        <taxon>Actinomycetota</taxon>
        <taxon>Actinomycetes</taxon>
        <taxon>Micromonosporales</taxon>
        <taxon>Micromonosporaceae</taxon>
        <taxon>Asanoa</taxon>
    </lineage>
</organism>
<dbReference type="AlphaFoldDB" id="A0A239NQH3"/>
<dbReference type="GO" id="GO:0022857">
    <property type="term" value="F:transmembrane transporter activity"/>
    <property type="evidence" value="ECO:0007669"/>
    <property type="project" value="InterPro"/>
</dbReference>
<feature type="transmembrane region" description="Helical" evidence="6">
    <location>
        <begin position="376"/>
        <end position="395"/>
    </location>
</feature>
<dbReference type="Pfam" id="PF07690">
    <property type="entry name" value="MFS_1"/>
    <property type="match status" value="1"/>
</dbReference>
<dbReference type="EMBL" id="FZPH01000010">
    <property type="protein sequence ID" value="SNT56648.1"/>
    <property type="molecule type" value="Genomic_DNA"/>
</dbReference>